<evidence type="ECO:0000256" key="3">
    <source>
        <dbReference type="SAM" id="Phobius"/>
    </source>
</evidence>
<dbReference type="GO" id="GO:0008146">
    <property type="term" value="F:sulfotransferase activity"/>
    <property type="evidence" value="ECO:0007669"/>
    <property type="project" value="InterPro"/>
</dbReference>
<evidence type="ECO:0000313" key="5">
    <source>
        <dbReference type="EMBL" id="TPP56079.1"/>
    </source>
</evidence>
<evidence type="ECO:0000256" key="1">
    <source>
        <dbReference type="ARBA" id="ARBA00005771"/>
    </source>
</evidence>
<dbReference type="AlphaFoldDB" id="A0A504Y7G4"/>
<keyword evidence="3" id="KW-0812">Transmembrane</keyword>
<dbReference type="Pfam" id="PF00685">
    <property type="entry name" value="Sulfotransfer_1"/>
    <property type="match status" value="1"/>
</dbReference>
<keyword evidence="3" id="KW-1133">Transmembrane helix</keyword>
<gene>
    <name evidence="5" type="ORF">FGIG_04545</name>
</gene>
<name>A0A504Y7G4_FASGI</name>
<dbReference type="PANTHER" id="PTHR11783">
    <property type="entry name" value="SULFOTRANSFERASE SULT"/>
    <property type="match status" value="1"/>
</dbReference>
<keyword evidence="2 5" id="KW-0808">Transferase</keyword>
<dbReference type="InterPro" id="IPR000863">
    <property type="entry name" value="Sulfotransferase_dom"/>
</dbReference>
<reference evidence="5 6" key="1">
    <citation type="submission" date="2019-04" db="EMBL/GenBank/DDBJ databases">
        <title>Annotation for the trematode Fasciola gigantica.</title>
        <authorList>
            <person name="Choi Y.-J."/>
        </authorList>
    </citation>
    <scope>NUCLEOTIDE SEQUENCE [LARGE SCALE GENOMIC DNA]</scope>
    <source>
        <strain evidence="5">Uganda_cow_1</strain>
    </source>
</reference>
<dbReference type="Proteomes" id="UP000316759">
    <property type="component" value="Unassembled WGS sequence"/>
</dbReference>
<sequence length="376" mass="43392">MSKRLLKMHRPPKLIYIPAGIVCFCTGAYLWKSRYRSKSNPPKIKDPEFTGLRFIQTQAPRSLENDSPKWYLTEDVLKATEEARIHLTEHLHPNDIFVASFPKSGTTWISEVVYLLVTKLNYEDALRRNLEERVPFMEYVWPGVKTIAKSAPPRIIKTHLPFSFLPEEVQNGNVARIIYIVRDPRDVVVSFYHFLCCFTPAGYKNKEKVTGFVHRFMEDRLIYCPWDKHVQSYLYPATDLTVSGMKEKSVSFRPKVLLIRYEALKADPTAVIRQIESFILNTWTDGIGANKKPARLTDDQLKALVEHCSFSQMAKNPMTNYTWFKENGLWSCDESTGFMRRGVVGDHKSLLSEDQADSLVSKAKKSGLEWTLREIS</sequence>
<feature type="domain" description="Sulfotransferase" evidence="4">
    <location>
        <begin position="93"/>
        <end position="359"/>
    </location>
</feature>
<evidence type="ECO:0000259" key="4">
    <source>
        <dbReference type="Pfam" id="PF00685"/>
    </source>
</evidence>
<feature type="transmembrane region" description="Helical" evidence="3">
    <location>
        <begin position="12"/>
        <end position="31"/>
    </location>
</feature>
<dbReference type="STRING" id="46835.A0A504Y7G4"/>
<evidence type="ECO:0000313" key="6">
    <source>
        <dbReference type="Proteomes" id="UP000316759"/>
    </source>
</evidence>
<proteinExistence type="inferred from homology"/>
<comment type="similarity">
    <text evidence="1">Belongs to the sulfotransferase 1 family.</text>
</comment>
<organism evidence="5 6">
    <name type="scientific">Fasciola gigantica</name>
    <name type="common">Giant liver fluke</name>
    <dbReference type="NCBI Taxonomy" id="46835"/>
    <lineage>
        <taxon>Eukaryota</taxon>
        <taxon>Metazoa</taxon>
        <taxon>Spiralia</taxon>
        <taxon>Lophotrochozoa</taxon>
        <taxon>Platyhelminthes</taxon>
        <taxon>Trematoda</taxon>
        <taxon>Digenea</taxon>
        <taxon>Plagiorchiida</taxon>
        <taxon>Echinostomata</taxon>
        <taxon>Echinostomatoidea</taxon>
        <taxon>Fasciolidae</taxon>
        <taxon>Fasciola</taxon>
    </lineage>
</organism>
<comment type="caution">
    <text evidence="5">The sequence shown here is derived from an EMBL/GenBank/DDBJ whole genome shotgun (WGS) entry which is preliminary data.</text>
</comment>
<dbReference type="InterPro" id="IPR027417">
    <property type="entry name" value="P-loop_NTPase"/>
</dbReference>
<dbReference type="SUPFAM" id="SSF52540">
    <property type="entry name" value="P-loop containing nucleoside triphosphate hydrolases"/>
    <property type="match status" value="1"/>
</dbReference>
<accession>A0A504Y7G4</accession>
<dbReference type="OrthoDB" id="205623at2759"/>
<protein>
    <submittedName>
        <fullName evidence="5">Estrone sulfotransferase</fullName>
    </submittedName>
</protein>
<evidence type="ECO:0000256" key="2">
    <source>
        <dbReference type="ARBA" id="ARBA00022679"/>
    </source>
</evidence>
<keyword evidence="3" id="KW-0472">Membrane</keyword>
<dbReference type="Gene3D" id="3.40.50.300">
    <property type="entry name" value="P-loop containing nucleotide triphosphate hydrolases"/>
    <property type="match status" value="1"/>
</dbReference>
<keyword evidence="6" id="KW-1185">Reference proteome</keyword>
<dbReference type="EMBL" id="SUNJ01015045">
    <property type="protein sequence ID" value="TPP56079.1"/>
    <property type="molecule type" value="Genomic_DNA"/>
</dbReference>